<feature type="region of interest" description="Disordered" evidence="1">
    <location>
        <begin position="1"/>
        <end position="41"/>
    </location>
</feature>
<sequence length="89" mass="10031">MTPVASTKAQSNAEPSSTSSQSNTPQNWNHESREDHKTSAILGRDSQLLAYLHSEPAVLERLMFPQAPDRQSIPKFLETIDRDLESRPR</sequence>
<feature type="compositionally biased region" description="Polar residues" evidence="1">
    <location>
        <begin position="1"/>
        <end position="14"/>
    </location>
</feature>
<dbReference type="Proteomes" id="UP000479691">
    <property type="component" value="Unassembled WGS sequence"/>
</dbReference>
<feature type="compositionally biased region" description="Low complexity" evidence="1">
    <location>
        <begin position="15"/>
        <end position="27"/>
    </location>
</feature>
<evidence type="ECO:0000256" key="1">
    <source>
        <dbReference type="SAM" id="MobiDB-lite"/>
    </source>
</evidence>
<evidence type="ECO:0000313" key="3">
    <source>
        <dbReference type="Proteomes" id="UP000479691"/>
    </source>
</evidence>
<proteinExistence type="predicted"/>
<protein>
    <submittedName>
        <fullName evidence="2">Uncharacterized protein</fullName>
    </submittedName>
</protein>
<accession>A0A7C8P773</accession>
<name>A0A7C8P773_ORBOL</name>
<dbReference type="AlphaFoldDB" id="A0A7C8P773"/>
<evidence type="ECO:0000313" key="2">
    <source>
        <dbReference type="EMBL" id="KAF3159050.1"/>
    </source>
</evidence>
<dbReference type="EMBL" id="JAABOE010000196">
    <property type="protein sequence ID" value="KAF3159050.1"/>
    <property type="molecule type" value="Genomic_DNA"/>
</dbReference>
<comment type="caution">
    <text evidence="2">The sequence shown here is derived from an EMBL/GenBank/DDBJ whole genome shotgun (WGS) entry which is preliminary data.</text>
</comment>
<organism evidence="2 3">
    <name type="scientific">Orbilia oligospora</name>
    <name type="common">Nematode-trapping fungus</name>
    <name type="synonym">Arthrobotrys oligospora</name>
    <dbReference type="NCBI Taxonomy" id="2813651"/>
    <lineage>
        <taxon>Eukaryota</taxon>
        <taxon>Fungi</taxon>
        <taxon>Dikarya</taxon>
        <taxon>Ascomycota</taxon>
        <taxon>Pezizomycotina</taxon>
        <taxon>Orbiliomycetes</taxon>
        <taxon>Orbiliales</taxon>
        <taxon>Orbiliaceae</taxon>
        <taxon>Orbilia</taxon>
    </lineage>
</organism>
<gene>
    <name evidence="2" type="ORF">TWF788_004036</name>
</gene>
<reference evidence="2 3" key="1">
    <citation type="submission" date="2019-06" db="EMBL/GenBank/DDBJ databases">
        <authorList>
            <person name="Palmer J.M."/>
        </authorList>
    </citation>
    <scope>NUCLEOTIDE SEQUENCE [LARGE SCALE GENOMIC DNA]</scope>
    <source>
        <strain evidence="2 3">TWF788</strain>
    </source>
</reference>